<gene>
    <name evidence="1" type="ORF">AU255_13585</name>
</gene>
<dbReference type="PANTHER" id="PTHR34580">
    <property type="match status" value="1"/>
</dbReference>
<comment type="caution">
    <text evidence="1">The sequence shown here is derived from an EMBL/GenBank/DDBJ whole genome shotgun (WGS) entry which is preliminary data.</text>
</comment>
<evidence type="ECO:0000313" key="2">
    <source>
        <dbReference type="Proteomes" id="UP000191980"/>
    </source>
</evidence>
<evidence type="ECO:0000313" key="1">
    <source>
        <dbReference type="EMBL" id="OQK16132.1"/>
    </source>
</evidence>
<proteinExistence type="predicted"/>
<protein>
    <recommendedName>
        <fullName evidence="3">WYL domain-containing protein</fullName>
    </recommendedName>
</protein>
<dbReference type="AlphaFoldDB" id="A0A1V8M3L9"/>
<reference evidence="1 2" key="1">
    <citation type="submission" date="2015-12" db="EMBL/GenBank/DDBJ databases">
        <authorList>
            <person name="Shamseldin A."/>
            <person name="Moawad H."/>
            <person name="Abd El-Rahim W.M."/>
            <person name="Sadowsky M.J."/>
        </authorList>
    </citation>
    <scope>NUCLEOTIDE SEQUENCE [LARGE SCALE GENOMIC DNA]</scope>
    <source>
        <strain evidence="1 2">WF1</strain>
    </source>
</reference>
<sequence length="158" mass="18443">MAHLECSKSSADRDIQVLRDYLNAPVEYNREANGYFYNQQTAVKSYELPGLWFSSEELHGLLICQQILQNISPGIFSDLIESLHQRINKMLSRENSPQPDISEKIQVTTVGRRLQDDRYFKKITSALFSNKQIRIQYRSRKQGRENSERILSGQKLIY</sequence>
<name>A0A1V8M3L9_9GAMM</name>
<keyword evidence="2" id="KW-1185">Reference proteome</keyword>
<dbReference type="EMBL" id="LPUF01000002">
    <property type="protein sequence ID" value="OQK16132.1"/>
    <property type="molecule type" value="Genomic_DNA"/>
</dbReference>
<dbReference type="InterPro" id="IPR051534">
    <property type="entry name" value="CBASS_pafABC_assoc_protein"/>
</dbReference>
<accession>A0A1V8M3L9</accession>
<dbReference type="PANTHER" id="PTHR34580:SF3">
    <property type="entry name" value="PROTEIN PAFB"/>
    <property type="match status" value="1"/>
</dbReference>
<evidence type="ECO:0008006" key="3">
    <source>
        <dbReference type="Google" id="ProtNLM"/>
    </source>
</evidence>
<dbReference type="Proteomes" id="UP000191980">
    <property type="component" value="Unassembled WGS sequence"/>
</dbReference>
<dbReference type="STRING" id="1420851.AU255_13585"/>
<organism evidence="1 2">
    <name type="scientific">Methyloprofundus sedimenti</name>
    <dbReference type="NCBI Taxonomy" id="1420851"/>
    <lineage>
        <taxon>Bacteria</taxon>
        <taxon>Pseudomonadati</taxon>
        <taxon>Pseudomonadota</taxon>
        <taxon>Gammaproteobacteria</taxon>
        <taxon>Methylococcales</taxon>
        <taxon>Methylococcaceae</taxon>
        <taxon>Methyloprofundus</taxon>
    </lineage>
</organism>